<dbReference type="EMBL" id="MBFU01000038">
    <property type="protein sequence ID" value="PWA03005.1"/>
    <property type="molecule type" value="Genomic_DNA"/>
</dbReference>
<accession>A0A2U1JDA9</accession>
<gene>
    <name evidence="1" type="ORF">BB558_000845</name>
</gene>
<dbReference type="AlphaFoldDB" id="A0A2U1JDA9"/>
<name>A0A2U1JDA9_SMIAN</name>
<dbReference type="Proteomes" id="UP000245591">
    <property type="component" value="Unassembled WGS sequence"/>
</dbReference>
<proteinExistence type="predicted"/>
<keyword evidence="2" id="KW-1185">Reference proteome</keyword>
<protein>
    <submittedName>
        <fullName evidence="1">Uncharacterized protein</fullName>
    </submittedName>
</protein>
<comment type="caution">
    <text evidence="1">The sequence shown here is derived from an EMBL/GenBank/DDBJ whole genome shotgun (WGS) entry which is preliminary data.</text>
</comment>
<sequence>MVNIRWFNGITISMYENWSKFSCAPSRDFLKISKSIYFGDSSHAATVSRIGNPNIPIVAEIIGIPKVLNSFGTFHDPGSPNVNASFNVRA</sequence>
<organism evidence="1 2">
    <name type="scientific">Smittium angustum</name>
    <dbReference type="NCBI Taxonomy" id="133377"/>
    <lineage>
        <taxon>Eukaryota</taxon>
        <taxon>Fungi</taxon>
        <taxon>Fungi incertae sedis</taxon>
        <taxon>Zoopagomycota</taxon>
        <taxon>Kickxellomycotina</taxon>
        <taxon>Harpellomycetes</taxon>
        <taxon>Harpellales</taxon>
        <taxon>Legeriomycetaceae</taxon>
        <taxon>Smittium</taxon>
    </lineage>
</organism>
<reference evidence="1 2" key="1">
    <citation type="journal article" date="2018" name="MBio">
        <title>Comparative Genomics Reveals the Core Gene Toolbox for the Fungus-Insect Symbiosis.</title>
        <authorList>
            <person name="Wang Y."/>
            <person name="Stata M."/>
            <person name="Wang W."/>
            <person name="Stajich J.E."/>
            <person name="White M.M."/>
            <person name="Moncalvo J.M."/>
        </authorList>
    </citation>
    <scope>NUCLEOTIDE SEQUENCE [LARGE SCALE GENOMIC DNA]</scope>
    <source>
        <strain evidence="1 2">AUS-126-30</strain>
    </source>
</reference>
<evidence type="ECO:0000313" key="1">
    <source>
        <dbReference type="EMBL" id="PWA03005.1"/>
    </source>
</evidence>
<evidence type="ECO:0000313" key="2">
    <source>
        <dbReference type="Proteomes" id="UP000245591"/>
    </source>
</evidence>